<dbReference type="EMBL" id="UGHS01000003">
    <property type="protein sequence ID" value="STO92885.1"/>
    <property type="molecule type" value="Genomic_DNA"/>
</dbReference>
<protein>
    <recommendedName>
        <fullName evidence="3">EVE domain-containing protein</fullName>
    </recommendedName>
</protein>
<evidence type="ECO:0008006" key="3">
    <source>
        <dbReference type="Google" id="ProtNLM"/>
    </source>
</evidence>
<keyword evidence="2" id="KW-1185">Reference proteome</keyword>
<dbReference type="AlphaFoldDB" id="A0A377IXD0"/>
<sequence length="207" mass="24077">MKNFIQNLENEFVEKNQEKTTFSIRLSVKEDLILQEIAESFDLSRQELLHRLITEQIIVPWKQRFEAQANEELELDGEESTQYFLLNTNKVNDIDDHKFMLEKQVAAAFEDGYKEKIAKFKKGDWVFLYESGQGIVAFGQASGKLEKAPHYGREDKTYYQRLDGFTCLPKAIKASEVKKILSRSFPFAQTLARIVDGEKLLSEIKKR</sequence>
<reference evidence="1 2" key="1">
    <citation type="submission" date="2018-06" db="EMBL/GenBank/DDBJ databases">
        <authorList>
            <consortium name="Pathogen Informatics"/>
            <person name="Doyle S."/>
        </authorList>
    </citation>
    <scope>NUCLEOTIDE SEQUENCE [LARGE SCALE GENOMIC DNA]</scope>
    <source>
        <strain evidence="1 2">NCTC13335</strain>
    </source>
</reference>
<organism evidence="1 2">
    <name type="scientific">Haemophilus pittmaniae</name>
    <dbReference type="NCBI Taxonomy" id="249188"/>
    <lineage>
        <taxon>Bacteria</taxon>
        <taxon>Pseudomonadati</taxon>
        <taxon>Pseudomonadota</taxon>
        <taxon>Gammaproteobacteria</taxon>
        <taxon>Pasteurellales</taxon>
        <taxon>Pasteurellaceae</taxon>
        <taxon>Haemophilus</taxon>
    </lineage>
</organism>
<gene>
    <name evidence="1" type="ORF">NCTC13335_00742</name>
</gene>
<evidence type="ECO:0000313" key="2">
    <source>
        <dbReference type="Proteomes" id="UP000255264"/>
    </source>
</evidence>
<dbReference type="OrthoDB" id="6659686at2"/>
<name>A0A377IXD0_9PAST</name>
<dbReference type="RefSeq" id="WP_070645780.1">
    <property type="nucleotide sequence ID" value="NZ_CAUUFB010000022.1"/>
</dbReference>
<proteinExistence type="predicted"/>
<accession>A0A377IXD0</accession>
<dbReference type="Proteomes" id="UP000255264">
    <property type="component" value="Unassembled WGS sequence"/>
</dbReference>
<evidence type="ECO:0000313" key="1">
    <source>
        <dbReference type="EMBL" id="STO92885.1"/>
    </source>
</evidence>